<dbReference type="EMBL" id="BDQM01000064">
    <property type="protein sequence ID" value="GAW97968.1"/>
    <property type="molecule type" value="Genomic_DNA"/>
</dbReference>
<evidence type="ECO:0000256" key="1">
    <source>
        <dbReference type="SAM" id="SignalP"/>
    </source>
</evidence>
<evidence type="ECO:0000259" key="2">
    <source>
        <dbReference type="PROSITE" id="PS51819"/>
    </source>
</evidence>
<organism evidence="3 4">
    <name type="scientific">Colwellia marinimaniae</name>
    <dbReference type="NCBI Taxonomy" id="1513592"/>
    <lineage>
        <taxon>Bacteria</taxon>
        <taxon>Pseudomonadati</taxon>
        <taxon>Pseudomonadota</taxon>
        <taxon>Gammaproteobacteria</taxon>
        <taxon>Alteromonadales</taxon>
        <taxon>Colwelliaceae</taxon>
        <taxon>Colwellia</taxon>
    </lineage>
</organism>
<evidence type="ECO:0000313" key="3">
    <source>
        <dbReference type="EMBL" id="GAW97968.1"/>
    </source>
</evidence>
<protein>
    <submittedName>
        <fullName evidence="3">Glyoxalase</fullName>
    </submittedName>
</protein>
<keyword evidence="4" id="KW-1185">Reference proteome</keyword>
<dbReference type="SUPFAM" id="SSF54593">
    <property type="entry name" value="Glyoxalase/Bleomycin resistance protein/Dihydroxybiphenyl dioxygenase"/>
    <property type="match status" value="1"/>
</dbReference>
<dbReference type="PROSITE" id="PS51819">
    <property type="entry name" value="VOC"/>
    <property type="match status" value="1"/>
</dbReference>
<dbReference type="PANTHER" id="PTHR33993">
    <property type="entry name" value="GLYOXALASE-RELATED"/>
    <property type="match status" value="1"/>
</dbReference>
<gene>
    <name evidence="3" type="ORF">MTCD1_03624</name>
</gene>
<dbReference type="InterPro" id="IPR004360">
    <property type="entry name" value="Glyas_Fos-R_dOase_dom"/>
</dbReference>
<feature type="chain" id="PRO_5046143267" evidence="1">
    <location>
        <begin position="19"/>
        <end position="146"/>
    </location>
</feature>
<feature type="domain" description="VOC" evidence="2">
    <location>
        <begin position="36"/>
        <end position="146"/>
    </location>
</feature>
<evidence type="ECO:0000313" key="4">
    <source>
        <dbReference type="Proteomes" id="UP000197068"/>
    </source>
</evidence>
<dbReference type="PANTHER" id="PTHR33993:SF1">
    <property type="entry name" value="GLYOXALASE FAMILY PROTEIN"/>
    <property type="match status" value="1"/>
</dbReference>
<dbReference type="Gene3D" id="3.10.180.10">
    <property type="entry name" value="2,3-Dihydroxybiphenyl 1,2-Dioxygenase, domain 1"/>
    <property type="match status" value="1"/>
</dbReference>
<sequence>MRCILVLVLSLFFASTSAENLGEIKNGNTEMTKHNKINYIEIPAKNIEATKVFFSDVFGWSFVDYGPDYSSFTAQGVDGGFFKSDLVVSTKNGSPLIVLYSNSLETTQEKIEKAGGEIIKPIFSFPGGRRFHFGDPNGNEFAVWAE</sequence>
<keyword evidence="1" id="KW-0732">Signal</keyword>
<dbReference type="InterPro" id="IPR029068">
    <property type="entry name" value="Glyas_Bleomycin-R_OHBP_Dase"/>
</dbReference>
<dbReference type="InterPro" id="IPR037523">
    <property type="entry name" value="VOC_core"/>
</dbReference>
<comment type="caution">
    <text evidence="3">The sequence shown here is derived from an EMBL/GenBank/DDBJ whole genome shotgun (WGS) entry which is preliminary data.</text>
</comment>
<accession>A0ABQ0N017</accession>
<name>A0ABQ0N017_9GAMM</name>
<proteinExistence type="predicted"/>
<dbReference type="Proteomes" id="UP000197068">
    <property type="component" value="Unassembled WGS sequence"/>
</dbReference>
<dbReference type="InterPro" id="IPR052164">
    <property type="entry name" value="Anthracycline_SecMetBiosynth"/>
</dbReference>
<reference evidence="3 4" key="1">
    <citation type="submission" date="2017-06" db="EMBL/GenBank/DDBJ databases">
        <title>Whole Genome Sequences of Colwellia marinimaniae MTCD1.</title>
        <authorList>
            <person name="Kusumoto H."/>
            <person name="Inoue M."/>
            <person name="Tanikawa K."/>
            <person name="Maeji H."/>
            <person name="Cameron J.H."/>
            <person name="Bartlett D.H."/>
        </authorList>
    </citation>
    <scope>NUCLEOTIDE SEQUENCE [LARGE SCALE GENOMIC DNA]</scope>
    <source>
        <strain evidence="3 4">MTCD1</strain>
    </source>
</reference>
<feature type="signal peptide" evidence="1">
    <location>
        <begin position="1"/>
        <end position="18"/>
    </location>
</feature>
<dbReference type="Pfam" id="PF00903">
    <property type="entry name" value="Glyoxalase"/>
    <property type="match status" value="1"/>
</dbReference>
<dbReference type="CDD" id="cd07247">
    <property type="entry name" value="SgaA_N_like"/>
    <property type="match status" value="1"/>
</dbReference>